<gene>
    <name evidence="7" type="ORF">B0I03_1051</name>
</gene>
<organism evidence="7 8">
    <name type="scientific">Flavobacterium aquaticum</name>
    <dbReference type="NCBI Taxonomy" id="1236486"/>
    <lineage>
        <taxon>Bacteria</taxon>
        <taxon>Pseudomonadati</taxon>
        <taxon>Bacteroidota</taxon>
        <taxon>Flavobacteriia</taxon>
        <taxon>Flavobacteriales</taxon>
        <taxon>Flavobacteriaceae</taxon>
        <taxon>Flavobacterium</taxon>
    </lineage>
</organism>
<feature type="transmembrane region" description="Helical" evidence="5">
    <location>
        <begin position="12"/>
        <end position="35"/>
    </location>
</feature>
<evidence type="ECO:0000256" key="5">
    <source>
        <dbReference type="SAM" id="Phobius"/>
    </source>
</evidence>
<keyword evidence="4" id="KW-0342">GTP-binding</keyword>
<evidence type="ECO:0000313" key="7">
    <source>
        <dbReference type="EMBL" id="RAK21570.1"/>
    </source>
</evidence>
<proteinExistence type="predicted"/>
<dbReference type="EMBL" id="QLMI01000005">
    <property type="protein sequence ID" value="RAK21570.1"/>
    <property type="molecule type" value="Genomic_DNA"/>
</dbReference>
<evidence type="ECO:0000259" key="6">
    <source>
        <dbReference type="Pfam" id="PF03143"/>
    </source>
</evidence>
<keyword evidence="2" id="KW-0251">Elongation factor</keyword>
<reference evidence="7 8" key="1">
    <citation type="submission" date="2018-06" db="EMBL/GenBank/DDBJ databases">
        <title>Genomic Encyclopedia of Type Strains, Phase III (KMG-III): the genomes of soil and plant-associated and newly described type strains.</title>
        <authorList>
            <person name="Whitman W."/>
        </authorList>
    </citation>
    <scope>NUCLEOTIDE SEQUENCE [LARGE SCALE GENOMIC DNA]</scope>
    <source>
        <strain evidence="7 8">CGMCC 1.12398</strain>
    </source>
</reference>
<keyword evidence="3" id="KW-0648">Protein biosynthesis</keyword>
<keyword evidence="5" id="KW-0812">Transmembrane</keyword>
<name>A0A327YKV1_9FLAO</name>
<evidence type="ECO:0000313" key="8">
    <source>
        <dbReference type="Proteomes" id="UP000249620"/>
    </source>
</evidence>
<comment type="caution">
    <text evidence="7">The sequence shown here is derived from an EMBL/GenBank/DDBJ whole genome shotgun (WGS) entry which is preliminary data.</text>
</comment>
<feature type="domain" description="Translation elongation factor EFTu/EF1A C-terminal" evidence="6">
    <location>
        <begin position="93"/>
        <end position="187"/>
    </location>
</feature>
<keyword evidence="5" id="KW-0472">Membrane</keyword>
<evidence type="ECO:0000256" key="4">
    <source>
        <dbReference type="ARBA" id="ARBA00023134"/>
    </source>
</evidence>
<sequence length="196" mass="22189">MKIFKVFENITEVIGWLQIVASPTLICSGIGAFIYFRNQNLTNLIIALCICFVGVVIGILFANKIWRTKGTVWFMSRVNASPELDNLSVKIKPDFIAILKYRTAEEGGRKTAIYSGYRPDIKFPFDNMLTCGFQTFIDQEKVFPGESVRAEIKIIATEYFKGQLFENLEFDFREGSNIIGTGKILEIVNPILKASH</sequence>
<dbReference type="AlphaFoldDB" id="A0A327YKV1"/>
<dbReference type="Proteomes" id="UP000249620">
    <property type="component" value="Unassembled WGS sequence"/>
</dbReference>
<dbReference type="GO" id="GO:0005525">
    <property type="term" value="F:GTP binding"/>
    <property type="evidence" value="ECO:0007669"/>
    <property type="project" value="UniProtKB-KW"/>
</dbReference>
<dbReference type="InterPro" id="IPR004160">
    <property type="entry name" value="Transl_elong_EFTu/EF1A_C"/>
</dbReference>
<evidence type="ECO:0000256" key="3">
    <source>
        <dbReference type="ARBA" id="ARBA00022917"/>
    </source>
</evidence>
<keyword evidence="5" id="KW-1133">Transmembrane helix</keyword>
<dbReference type="OrthoDB" id="292264at2"/>
<dbReference type="InterPro" id="IPR009001">
    <property type="entry name" value="Transl_elong_EF1A/Init_IF2_C"/>
</dbReference>
<dbReference type="RefSeq" id="WP_146603279.1">
    <property type="nucleotide sequence ID" value="NZ_QLMI01000005.1"/>
</dbReference>
<keyword evidence="8" id="KW-1185">Reference proteome</keyword>
<evidence type="ECO:0000256" key="1">
    <source>
        <dbReference type="ARBA" id="ARBA00022741"/>
    </source>
</evidence>
<accession>A0A327YKV1</accession>
<feature type="transmembrane region" description="Helical" evidence="5">
    <location>
        <begin position="41"/>
        <end position="62"/>
    </location>
</feature>
<keyword evidence="1" id="KW-0547">Nucleotide-binding</keyword>
<evidence type="ECO:0000256" key="2">
    <source>
        <dbReference type="ARBA" id="ARBA00022768"/>
    </source>
</evidence>
<dbReference type="Pfam" id="PF03143">
    <property type="entry name" value="GTP_EFTU_D3"/>
    <property type="match status" value="1"/>
</dbReference>
<protein>
    <recommendedName>
        <fullName evidence="6">Translation elongation factor EFTu/EF1A C-terminal domain-containing protein</fullName>
    </recommendedName>
</protein>
<dbReference type="GO" id="GO:0003746">
    <property type="term" value="F:translation elongation factor activity"/>
    <property type="evidence" value="ECO:0007669"/>
    <property type="project" value="UniProtKB-KW"/>
</dbReference>
<dbReference type="SUPFAM" id="SSF50465">
    <property type="entry name" value="EF-Tu/eEF-1alpha/eIF2-gamma C-terminal domain"/>
    <property type="match status" value="1"/>
</dbReference>
<dbReference type="Gene3D" id="2.40.30.10">
    <property type="entry name" value="Translation factors"/>
    <property type="match status" value="1"/>
</dbReference>